<gene>
    <name evidence="1" type="ORF">J21TS7_15920</name>
</gene>
<protein>
    <submittedName>
        <fullName evidence="1">Uncharacterized protein</fullName>
    </submittedName>
</protein>
<keyword evidence="2" id="KW-1185">Reference proteome</keyword>
<evidence type="ECO:0000313" key="1">
    <source>
        <dbReference type="EMBL" id="GIO53274.1"/>
    </source>
</evidence>
<organism evidence="1 2">
    <name type="scientific">Paenibacillus cineris</name>
    <dbReference type="NCBI Taxonomy" id="237530"/>
    <lineage>
        <taxon>Bacteria</taxon>
        <taxon>Bacillati</taxon>
        <taxon>Bacillota</taxon>
        <taxon>Bacilli</taxon>
        <taxon>Bacillales</taxon>
        <taxon>Paenibacillaceae</taxon>
        <taxon>Paenibacillus</taxon>
    </lineage>
</organism>
<dbReference type="Proteomes" id="UP000676601">
    <property type="component" value="Unassembled WGS sequence"/>
</dbReference>
<comment type="caution">
    <text evidence="1">The sequence shown here is derived from an EMBL/GenBank/DDBJ whole genome shotgun (WGS) entry which is preliminary data.</text>
</comment>
<sequence>MTLPREGFDKLSGERVTAGRMEVGCYEYRMIAFPSGSSKK</sequence>
<evidence type="ECO:0000313" key="2">
    <source>
        <dbReference type="Proteomes" id="UP000676601"/>
    </source>
</evidence>
<reference evidence="1 2" key="1">
    <citation type="submission" date="2021-03" db="EMBL/GenBank/DDBJ databases">
        <title>Antimicrobial resistance genes in bacteria isolated from Japanese honey, and their potential for conferring macrolide and lincosamide resistance in the American foulbrood pathogen Paenibacillus larvae.</title>
        <authorList>
            <person name="Okamoto M."/>
            <person name="Kumagai M."/>
            <person name="Kanamori H."/>
            <person name="Takamatsu D."/>
        </authorList>
    </citation>
    <scope>NUCLEOTIDE SEQUENCE [LARGE SCALE GENOMIC DNA]</scope>
    <source>
        <strain evidence="1 2">J21TS7</strain>
    </source>
</reference>
<accession>A0ABQ4L9M3</accession>
<proteinExistence type="predicted"/>
<name>A0ABQ4L9M3_9BACL</name>
<dbReference type="EMBL" id="BORU01000001">
    <property type="protein sequence ID" value="GIO53274.1"/>
    <property type="molecule type" value="Genomic_DNA"/>
</dbReference>